<evidence type="ECO:0000313" key="1">
    <source>
        <dbReference type="EMBL" id="GAH63911.1"/>
    </source>
</evidence>
<comment type="caution">
    <text evidence="1">The sequence shown here is derived from an EMBL/GenBank/DDBJ whole genome shotgun (WGS) entry which is preliminary data.</text>
</comment>
<feature type="non-terminal residue" evidence="1">
    <location>
        <position position="199"/>
    </location>
</feature>
<protein>
    <submittedName>
        <fullName evidence="1">Uncharacterized protein</fullName>
    </submittedName>
</protein>
<gene>
    <name evidence="1" type="ORF">S03H2_48367</name>
</gene>
<name>X1H171_9ZZZZ</name>
<dbReference type="AlphaFoldDB" id="X1H171"/>
<accession>X1H171</accession>
<dbReference type="EMBL" id="BARU01030489">
    <property type="protein sequence ID" value="GAH63911.1"/>
    <property type="molecule type" value="Genomic_DNA"/>
</dbReference>
<reference evidence="1" key="1">
    <citation type="journal article" date="2014" name="Front. Microbiol.">
        <title>High frequency of phylogenetically diverse reductive dehalogenase-homologous genes in deep subseafloor sedimentary metagenomes.</title>
        <authorList>
            <person name="Kawai M."/>
            <person name="Futagami T."/>
            <person name="Toyoda A."/>
            <person name="Takaki Y."/>
            <person name="Nishi S."/>
            <person name="Hori S."/>
            <person name="Arai W."/>
            <person name="Tsubouchi T."/>
            <person name="Morono Y."/>
            <person name="Uchiyama I."/>
            <person name="Ito T."/>
            <person name="Fujiyama A."/>
            <person name="Inagaki F."/>
            <person name="Takami H."/>
        </authorList>
    </citation>
    <scope>NUCLEOTIDE SEQUENCE</scope>
    <source>
        <strain evidence="1">Expedition CK06-06</strain>
    </source>
</reference>
<sequence>MEFDQVLKQLEWLNDERRKDKDIISKQEERIISVEGNLSGAHQQIKELSGEIIRLSAIVGRMDDFDAALLQHRQEINRQAEESDKQTKKREEEMEKVRRVEMRSLDTSISEIRQEIEAFSGINRSLQARVDEETRLARLIDDMRVKIQDIQRSEEEYTRTYRLIEDSRRQDSKRLVDLQGEVSALRNRSDEFRGQIDLV</sequence>
<proteinExistence type="predicted"/>
<organism evidence="1">
    <name type="scientific">marine sediment metagenome</name>
    <dbReference type="NCBI Taxonomy" id="412755"/>
    <lineage>
        <taxon>unclassified sequences</taxon>
        <taxon>metagenomes</taxon>
        <taxon>ecological metagenomes</taxon>
    </lineage>
</organism>